<accession>A0A5N5EQ63</accession>
<gene>
    <name evidence="2" type="ORF">F5983_07700</name>
</gene>
<organism evidence="2 3">
    <name type="scientific">Streptomyces arboris</name>
    <dbReference type="NCBI Taxonomy" id="2600619"/>
    <lineage>
        <taxon>Bacteria</taxon>
        <taxon>Bacillati</taxon>
        <taxon>Actinomycetota</taxon>
        <taxon>Actinomycetes</taxon>
        <taxon>Kitasatosporales</taxon>
        <taxon>Streptomycetaceae</taxon>
        <taxon>Streptomyces</taxon>
    </lineage>
</organism>
<feature type="transmembrane region" description="Helical" evidence="1">
    <location>
        <begin position="12"/>
        <end position="38"/>
    </location>
</feature>
<dbReference type="Proteomes" id="UP000326907">
    <property type="component" value="Unassembled WGS sequence"/>
</dbReference>
<evidence type="ECO:0000256" key="1">
    <source>
        <dbReference type="SAM" id="Phobius"/>
    </source>
</evidence>
<dbReference type="EMBL" id="VYUA01000005">
    <property type="protein sequence ID" value="KAB2592957.1"/>
    <property type="molecule type" value="Genomic_DNA"/>
</dbReference>
<keyword evidence="1" id="KW-1133">Transmembrane helix</keyword>
<keyword evidence="3" id="KW-1185">Reference proteome</keyword>
<feature type="transmembrane region" description="Helical" evidence="1">
    <location>
        <begin position="95"/>
        <end position="116"/>
    </location>
</feature>
<keyword evidence="1" id="KW-0472">Membrane</keyword>
<dbReference type="AlphaFoldDB" id="A0A5N5EQ63"/>
<evidence type="ECO:0000313" key="3">
    <source>
        <dbReference type="Proteomes" id="UP000326907"/>
    </source>
</evidence>
<sequence>MAEQGNDESTFLRGMAIFAAAVTVVLYLFGLMFVGFAVSEVGSGADSTPMHQCRYALDRPGSAAVDAHEVQYMPPRVLCRTTDGREFTSGVVPSWLNPTLAVTFAATVAFSATAFVQADRRAAARQAASRS</sequence>
<dbReference type="RefSeq" id="WP_151509615.1">
    <property type="nucleotide sequence ID" value="NZ_VYUA01000005.1"/>
</dbReference>
<proteinExistence type="predicted"/>
<keyword evidence="1" id="KW-0812">Transmembrane</keyword>
<protein>
    <submittedName>
        <fullName evidence="2">Uncharacterized protein</fullName>
    </submittedName>
</protein>
<name>A0A5N5EQ63_9ACTN</name>
<comment type="caution">
    <text evidence="2">The sequence shown here is derived from an EMBL/GenBank/DDBJ whole genome shotgun (WGS) entry which is preliminary data.</text>
</comment>
<evidence type="ECO:0000313" key="2">
    <source>
        <dbReference type="EMBL" id="KAB2592957.1"/>
    </source>
</evidence>
<reference evidence="2 3" key="1">
    <citation type="submission" date="2019-09" db="EMBL/GenBank/DDBJ databases">
        <authorList>
            <person name="Liu P."/>
        </authorList>
    </citation>
    <scope>NUCLEOTIDE SEQUENCE [LARGE SCALE GENOMIC DNA]</scope>
    <source>
        <strain evidence="2 3">TRM68085</strain>
    </source>
</reference>